<dbReference type="GO" id="GO:0032040">
    <property type="term" value="C:small-subunit processome"/>
    <property type="evidence" value="ECO:0007669"/>
    <property type="project" value="TreeGrafter"/>
</dbReference>
<evidence type="ECO:0000313" key="2">
    <source>
        <dbReference type="EMBL" id="KKO76403.1"/>
    </source>
</evidence>
<dbReference type="OrthoDB" id="273340at2759"/>
<dbReference type="InterPro" id="IPR015943">
    <property type="entry name" value="WD40/YVTN_repeat-like_dom_sf"/>
</dbReference>
<feature type="domain" description="Nucleolar protein 10-like N-terminal" evidence="1">
    <location>
        <begin position="7"/>
        <end position="227"/>
    </location>
</feature>
<gene>
    <name evidence="2" type="ORF">AAJ76_300033035</name>
</gene>
<dbReference type="VEuPathDB" id="MicrosporidiaDB:G9O61_00g016960"/>
<dbReference type="VEuPathDB" id="MicrosporidiaDB:NCER_101195"/>
<accession>A0A0F9WUH1</accession>
<dbReference type="SUPFAM" id="SSF50978">
    <property type="entry name" value="WD40 repeat-like"/>
    <property type="match status" value="1"/>
</dbReference>
<dbReference type="AlphaFoldDB" id="A0A0F9WUH1"/>
<keyword evidence="3" id="KW-1185">Reference proteome</keyword>
<dbReference type="GO" id="GO:0000462">
    <property type="term" value="P:maturation of SSU-rRNA from tricistronic rRNA transcript (SSU-rRNA, 5.8S rRNA, LSU-rRNA)"/>
    <property type="evidence" value="ECO:0007669"/>
    <property type="project" value="TreeGrafter"/>
</dbReference>
<evidence type="ECO:0000313" key="3">
    <source>
        <dbReference type="Proteomes" id="UP000034350"/>
    </source>
</evidence>
<organism evidence="2 3">
    <name type="scientific">Vairimorpha ceranae</name>
    <dbReference type="NCBI Taxonomy" id="40302"/>
    <lineage>
        <taxon>Eukaryota</taxon>
        <taxon>Fungi</taxon>
        <taxon>Fungi incertae sedis</taxon>
        <taxon>Microsporidia</taxon>
        <taxon>Nosematidae</taxon>
        <taxon>Vairimorpha</taxon>
    </lineage>
</organism>
<dbReference type="Pfam" id="PF23098">
    <property type="entry name" value="Beta-prop_NOL10_N"/>
    <property type="match status" value="1"/>
</dbReference>
<dbReference type="EMBL" id="JPQZ01000003">
    <property type="protein sequence ID" value="KKO76403.1"/>
    <property type="molecule type" value="Genomic_DNA"/>
</dbReference>
<name>A0A0F9WUH1_9MICR</name>
<evidence type="ECO:0000259" key="1">
    <source>
        <dbReference type="Pfam" id="PF23098"/>
    </source>
</evidence>
<dbReference type="GeneID" id="36320011"/>
<dbReference type="GO" id="GO:0030686">
    <property type="term" value="C:90S preribosome"/>
    <property type="evidence" value="ECO:0007669"/>
    <property type="project" value="TreeGrafter"/>
</dbReference>
<proteinExistence type="predicted"/>
<reference evidence="2 3" key="1">
    <citation type="journal article" date="2015" name="Environ. Microbiol.">
        <title>Genome analyses suggest the presence of polyploidy and recent human-driven expansions in eight global populations of the honeybee pathogen Nosema ceranae.</title>
        <authorList>
            <person name="Pelin A."/>
            <person name="Selman M."/>
            <person name="Aris-Brosou S."/>
            <person name="Farinelli L."/>
            <person name="Corradi N."/>
        </authorList>
    </citation>
    <scope>NUCLEOTIDE SEQUENCE [LARGE SCALE GENOMIC DNA]</scope>
    <source>
        <strain evidence="2 3">PA08 1199</strain>
    </source>
</reference>
<protein>
    <submittedName>
        <fullName evidence="2">Nucleolar protein 10</fullName>
    </submittedName>
</protein>
<dbReference type="Proteomes" id="UP000034350">
    <property type="component" value="Unassembled WGS sequence"/>
</dbReference>
<dbReference type="VEuPathDB" id="MicrosporidiaDB:AAJ76_300033035"/>
<dbReference type="InterPro" id="IPR036322">
    <property type="entry name" value="WD40_repeat_dom_sf"/>
</dbReference>
<dbReference type="InterPro" id="IPR040382">
    <property type="entry name" value="NOL10/Enp2"/>
</dbReference>
<dbReference type="InterPro" id="IPR056551">
    <property type="entry name" value="Beta-prop_NOL10_N"/>
</dbReference>
<comment type="caution">
    <text evidence="2">The sequence shown here is derived from an EMBL/GenBank/DDBJ whole genome shotgun (WGS) entry which is preliminary data.</text>
</comment>
<dbReference type="Gene3D" id="2.130.10.10">
    <property type="entry name" value="YVTN repeat-like/Quinoprotein amine dehydrogenase"/>
    <property type="match status" value="1"/>
</dbReference>
<dbReference type="PANTHER" id="PTHR14927">
    <property type="entry name" value="NUCLEOLAR PROTEIN 10"/>
    <property type="match status" value="1"/>
</dbReference>
<sequence length="302" mass="34697">MGFKETKIIKNFDYPTACLDMNLSESGNFLVSIGTYKPSVKIHDLTNIAQKSNRHLEAEPMKVLSLTKNCEKLALLRVDRYVEFHVKYGMHERIRMPKLCYDLKFNKFSGDIIACGNSNNIFRFNLIDGKFCTPYDTSLKCIMEIDINSVHSLVGYCGKNNVEFLDQRSSKIVSTTEHNENFLHMAFSNNGLNFVVGTENGEILVFDLRSRNPLYKYNHKESVRKVKMIEKNIISIDKHTVMIYKDGEIVDKIPVNVPINTFEVNGGIIFLGLDDINMRTYYSTDFGDIPDWCNIIKVDENL</sequence>
<dbReference type="RefSeq" id="XP_024332145.1">
    <property type="nucleotide sequence ID" value="XM_024475080.1"/>
</dbReference>
<dbReference type="PANTHER" id="PTHR14927:SF0">
    <property type="entry name" value="NUCLEOLAR PROTEIN 10"/>
    <property type="match status" value="1"/>
</dbReference>